<gene>
    <name evidence="6" type="primary">Mapkbp1</name>
    <name evidence="6" type="ORF">CEYCYA_R10899</name>
</gene>
<dbReference type="GO" id="GO:0005737">
    <property type="term" value="C:cytoplasm"/>
    <property type="evidence" value="ECO:0007669"/>
    <property type="project" value="TreeGrafter"/>
</dbReference>
<feature type="region of interest" description="Disordered" evidence="3">
    <location>
        <begin position="1143"/>
        <end position="1235"/>
    </location>
</feature>
<feature type="compositionally biased region" description="Acidic residues" evidence="3">
    <location>
        <begin position="611"/>
        <end position="621"/>
    </location>
</feature>
<feature type="repeat" description="WD" evidence="2">
    <location>
        <begin position="244"/>
        <end position="266"/>
    </location>
</feature>
<evidence type="ECO:0000256" key="3">
    <source>
        <dbReference type="SAM" id="MobiDB-lite"/>
    </source>
</evidence>
<dbReference type="FunFam" id="2.130.10.10:FF:000091">
    <property type="entry name" value="mitogen-activated protein kinase-binding protein 1 isoform X1"/>
    <property type="match status" value="1"/>
</dbReference>
<dbReference type="InterPro" id="IPR036322">
    <property type="entry name" value="WD40_repeat_dom_sf"/>
</dbReference>
<organism evidence="6 7">
    <name type="scientific">Ceyx cyanopectus</name>
    <name type="common">Indigo-banded kingfisher</name>
    <dbReference type="NCBI Taxonomy" id="390723"/>
    <lineage>
        <taxon>Eukaryota</taxon>
        <taxon>Metazoa</taxon>
        <taxon>Chordata</taxon>
        <taxon>Craniata</taxon>
        <taxon>Vertebrata</taxon>
        <taxon>Euteleostomi</taxon>
        <taxon>Archelosauria</taxon>
        <taxon>Archosauria</taxon>
        <taxon>Dinosauria</taxon>
        <taxon>Saurischia</taxon>
        <taxon>Theropoda</taxon>
        <taxon>Coelurosauria</taxon>
        <taxon>Aves</taxon>
        <taxon>Neognathae</taxon>
        <taxon>Neoaves</taxon>
        <taxon>Telluraves</taxon>
        <taxon>Coraciimorphae</taxon>
        <taxon>Coraciiformes</taxon>
        <taxon>Alcedinidae</taxon>
        <taxon>Ceyx</taxon>
    </lineage>
</organism>
<dbReference type="Pfam" id="PF24795">
    <property type="entry name" value="WDR62-MABP1_CC"/>
    <property type="match status" value="1"/>
</dbReference>
<feature type="non-terminal residue" evidence="6">
    <location>
        <position position="1"/>
    </location>
</feature>
<feature type="region of interest" description="Disordered" evidence="3">
    <location>
        <begin position="569"/>
        <end position="621"/>
    </location>
</feature>
<protein>
    <submittedName>
        <fullName evidence="6">MABP1 protein</fullName>
    </submittedName>
</protein>
<dbReference type="FunFam" id="2.130.10.10:FF:000124">
    <property type="entry name" value="WD repeat-containing protein 62 isoform 1"/>
    <property type="match status" value="1"/>
</dbReference>
<keyword evidence="7" id="KW-1185">Reference proteome</keyword>
<name>A0A7L4NJT3_9AVES</name>
<dbReference type="GO" id="GO:0043124">
    <property type="term" value="P:negative regulation of canonical NF-kappaB signal transduction"/>
    <property type="evidence" value="ECO:0007669"/>
    <property type="project" value="TreeGrafter"/>
</dbReference>
<feature type="region of interest" description="Disordered" evidence="3">
    <location>
        <begin position="941"/>
        <end position="977"/>
    </location>
</feature>
<dbReference type="Gene3D" id="2.130.10.10">
    <property type="entry name" value="YVTN repeat-like/Quinoprotein amine dehydrogenase"/>
    <property type="match status" value="4"/>
</dbReference>
<evidence type="ECO:0000259" key="5">
    <source>
        <dbReference type="Pfam" id="PF24795"/>
    </source>
</evidence>
<dbReference type="Pfam" id="PF24782">
    <property type="entry name" value="WD40_MABP1-WDR62_2nd"/>
    <property type="match status" value="1"/>
</dbReference>
<evidence type="ECO:0000256" key="1">
    <source>
        <dbReference type="ARBA" id="ARBA00004647"/>
    </source>
</evidence>
<dbReference type="InterPro" id="IPR001680">
    <property type="entry name" value="WD40_rpt"/>
</dbReference>
<evidence type="ECO:0000259" key="4">
    <source>
        <dbReference type="Pfam" id="PF24782"/>
    </source>
</evidence>
<dbReference type="InterPro" id="IPR056364">
    <property type="entry name" value="WDR62-MABP1_CC"/>
</dbReference>
<comment type="subcellular location">
    <subcellularLocation>
        <location evidence="1">Cytoplasm</location>
        <location evidence="1">Cytoskeleton</location>
        <location evidence="1">Spindle pole</location>
    </subcellularLocation>
</comment>
<evidence type="ECO:0000313" key="7">
    <source>
        <dbReference type="Proteomes" id="UP000586704"/>
    </source>
</evidence>
<dbReference type="PROSITE" id="PS50294">
    <property type="entry name" value="WD_REPEATS_REGION"/>
    <property type="match status" value="1"/>
</dbReference>
<reference evidence="6 7" key="1">
    <citation type="submission" date="2020-02" db="EMBL/GenBank/DDBJ databases">
        <title>Bird 10,000 Genomes (B10K) Project - Family phase.</title>
        <authorList>
            <person name="Zhang G."/>
        </authorList>
    </citation>
    <scope>NUCLEOTIDE SEQUENCE [LARGE SCALE GENOMIC DNA]</scope>
    <source>
        <strain evidence="6">B10K-DU-013-51</strain>
        <tissue evidence="6">Mixed tissue sample</tissue>
    </source>
</reference>
<keyword evidence="2" id="KW-0853">WD repeat</keyword>
<evidence type="ECO:0000256" key="2">
    <source>
        <dbReference type="PROSITE-ProRule" id="PRU00221"/>
    </source>
</evidence>
<dbReference type="Pfam" id="PF00400">
    <property type="entry name" value="WD40"/>
    <property type="match status" value="2"/>
</dbReference>
<feature type="compositionally biased region" description="Basic and acidic residues" evidence="3">
    <location>
        <begin position="1355"/>
        <end position="1367"/>
    </location>
</feature>
<feature type="domain" description="MABP1/WDR62 second WD40" evidence="4">
    <location>
        <begin position="222"/>
        <end position="557"/>
    </location>
</feature>
<feature type="region of interest" description="Disordered" evidence="3">
    <location>
        <begin position="702"/>
        <end position="879"/>
    </location>
</feature>
<feature type="repeat" description="WD" evidence="2">
    <location>
        <begin position="524"/>
        <end position="565"/>
    </location>
</feature>
<feature type="domain" description="MABP1/WRD62 coiled-coil" evidence="5">
    <location>
        <begin position="1298"/>
        <end position="1413"/>
    </location>
</feature>
<feature type="compositionally biased region" description="Acidic residues" evidence="3">
    <location>
        <begin position="856"/>
        <end position="867"/>
    </location>
</feature>
<dbReference type="PANTHER" id="PTHR44813">
    <property type="entry name" value="MITOGEN-ACTIVATED PROTEIN KINASE-BINDING PROTEIN 1"/>
    <property type="match status" value="1"/>
</dbReference>
<feature type="compositionally biased region" description="Polar residues" evidence="3">
    <location>
        <begin position="1154"/>
        <end position="1173"/>
    </location>
</feature>
<accession>A0A7L4NJT3</accession>
<dbReference type="PANTHER" id="PTHR44813:SF1">
    <property type="entry name" value="MITOGEN-ACTIVATED PROTEIN KINASE-BINDING PROTEIN 1"/>
    <property type="match status" value="1"/>
</dbReference>
<feature type="non-terminal residue" evidence="6">
    <location>
        <position position="1419"/>
    </location>
</feature>
<dbReference type="GO" id="GO:0000922">
    <property type="term" value="C:spindle pole"/>
    <property type="evidence" value="ECO:0007669"/>
    <property type="project" value="UniProtKB-SubCell"/>
</dbReference>
<feature type="region of interest" description="Disordered" evidence="3">
    <location>
        <begin position="1355"/>
        <end position="1393"/>
    </location>
</feature>
<feature type="region of interest" description="Disordered" evidence="3">
    <location>
        <begin position="663"/>
        <end position="689"/>
    </location>
</feature>
<comment type="caution">
    <text evidence="6">The sequence shown here is derived from an EMBL/GenBank/DDBJ whole genome shotgun (WGS) entry which is preliminary data.</text>
</comment>
<dbReference type="InterPro" id="IPR015943">
    <property type="entry name" value="WD40/YVTN_repeat-like_dom_sf"/>
</dbReference>
<dbReference type="SUPFAM" id="SSF50978">
    <property type="entry name" value="WD40 repeat-like"/>
    <property type="match status" value="2"/>
</dbReference>
<sequence length="1419" mass="156227">FQKNIVVAANKVSSKVTAVSFSEDCSYFVTAGNRHIKFWYLDDSKTSKVNATVPLLGRSGLLGELRNNFFADVACGRGKKADSTFCITSSGLLCEFNEKRLLDKWVELRTTVANCISVNHDYIFCGCADGTVRIFNPLNLHFVTTLPKPHCLGTDIASVTEASRLFSGMADAKYPDTIALTFDATNQWLSCVYNDHSLYVWDVKDPKKVGKVYSALYHSSCVWNIEMYPEVKDNNQSCLPPGSFITCSSDNTIRLWNTESSNIHGTALHRNILSNDLMKIIYVDDNTQVLLDTDYNSAGSAEKADAQVMDTKVGIRTVCVSPSGEHLASGDRIGTLRIYELQSLKEMLKVEAHDSEILCLEYSKPETGLKLLASASRDRLIHVLDAGKDYSLQQTLDEHSSSITAVKFAANDGKVRMISCGADKSIYFRTAQKTGEGVQFTRTHHIVRKTTLYDMDVDPSWKYAAIGCQDRNIRLFEGTFSPDLCTYLLNQVQTDPSGLYIATSCSDKNLSIFDFYSGECVATMYGHSEIVTGMKFSNDCKHLISVSGDSCIFIWRLSSEMTISMRQRLSDMKQRGKQAEKSPPHKTDGLVRHESISALSSVPALSSDSDKDGEDEGNDEDELHGLQSFHIESSCNTEGDSDPDLTLSRSLSHWEMRRAKELAAIQRSEAPTSKVPRQRGRWSQPSSSIEMTVKSMLDLRQLESFSASRSPSRDSLSQNSNGDDREEQADLPVHINKVGSLVPSQDNRSCERPQVIQLVPHEEGIFTQELEPSESEECVIYPEQDEIHPSDPSSEFQVKALPHGKLSRSYHSNGCPDKHSPDSACSVDYSSSRLSSPDHPNEDSESTEPLSVDGISDLEGEEGEEDVGTSMPEGEIPQTPDQEKFLKQHFGNLGSTDGKGTALLSGSCRNLERTENLSISSRFLSQSPALRRLSLSSSNLTLDSKSIKPPNQTNQLTPDLLKNGSSHPGDALESSQLLESVNSNRAVYTQKRRRSALEGSRAAMAPERVIAPFPEGPMNAVMRKAQSVHDLVHEVISSAKQRPQTLLVVEKDPRPNNCRVLSTSILKMDGSGALLAKDVRAAKTKSYMNPTTSFRAKMSRSISVGENLYLGYSTEMLTEGRTSPPSFHSKLASSNRAHLILDIPKPLPDRPTLASFSPTTKPKTLLEPQSPQSPAGACKNKPSFPEARASKRENQTAGSPVPGKQIPTGLAKESPVESPDSRTGCQDEPGVTNPKMRELSEGWHLRSPEGTLPRCRERITGIACVLDNTPGLCPLDPIRPRSPTSVTASAQVSESCISVEQCEHVVSELQDSMRKAVHLYRMVLNDTESSTDKDKIAGLLTETFSSMKKELDSLKNEEELPKVKEALAKPQDPTSPQSEGCGANLPSPKSLGDEQTLALLEQYSELLLQAVERRMDKKL</sequence>
<feature type="compositionally biased region" description="Low complexity" evidence="3">
    <location>
        <begin position="704"/>
        <end position="720"/>
    </location>
</feature>
<dbReference type="InterPro" id="IPR056162">
    <property type="entry name" value="WD40_MABP1-WDR62_2nd"/>
</dbReference>
<proteinExistence type="predicted"/>
<dbReference type="SMART" id="SM00320">
    <property type="entry name" value="WD40"/>
    <property type="match status" value="10"/>
</dbReference>
<evidence type="ECO:0000313" key="6">
    <source>
        <dbReference type="EMBL" id="NXY90110.1"/>
    </source>
</evidence>
<dbReference type="OrthoDB" id="6154712at2759"/>
<dbReference type="InterPro" id="IPR055292">
    <property type="entry name" value="MABP1"/>
</dbReference>
<dbReference type="GO" id="GO:0046330">
    <property type="term" value="P:positive regulation of JNK cascade"/>
    <property type="evidence" value="ECO:0007669"/>
    <property type="project" value="TreeGrafter"/>
</dbReference>
<dbReference type="EMBL" id="VYZU01079504">
    <property type="protein sequence ID" value="NXY90110.1"/>
    <property type="molecule type" value="Genomic_DNA"/>
</dbReference>
<dbReference type="PROSITE" id="PS50082">
    <property type="entry name" value="WD_REPEATS_2"/>
    <property type="match status" value="2"/>
</dbReference>
<feature type="compositionally biased region" description="Basic and acidic residues" evidence="3">
    <location>
        <begin position="569"/>
        <end position="595"/>
    </location>
</feature>
<dbReference type="Proteomes" id="UP000586704">
    <property type="component" value="Unassembled WGS sequence"/>
</dbReference>